<organism evidence="3 4">
    <name type="scientific">Pelobates cultripes</name>
    <name type="common">Western spadefoot toad</name>
    <dbReference type="NCBI Taxonomy" id="61616"/>
    <lineage>
        <taxon>Eukaryota</taxon>
        <taxon>Metazoa</taxon>
        <taxon>Chordata</taxon>
        <taxon>Craniata</taxon>
        <taxon>Vertebrata</taxon>
        <taxon>Euteleostomi</taxon>
        <taxon>Amphibia</taxon>
        <taxon>Batrachia</taxon>
        <taxon>Anura</taxon>
        <taxon>Pelobatoidea</taxon>
        <taxon>Pelobatidae</taxon>
        <taxon>Pelobates</taxon>
    </lineage>
</organism>
<dbReference type="EMBL" id="OW240912">
    <property type="protein sequence ID" value="CAH2221623.1"/>
    <property type="molecule type" value="Genomic_DNA"/>
</dbReference>
<gene>
    <name evidence="3" type="ORF">PECUL_23A018210</name>
</gene>
<accession>A0AAD1VN92</accession>
<feature type="coiled-coil region" evidence="1">
    <location>
        <begin position="266"/>
        <end position="404"/>
    </location>
</feature>
<dbReference type="PANTHER" id="PTHR31075">
    <property type="entry name" value="CENTROSOMAL PROTEIN OF 85 KDA"/>
    <property type="match status" value="1"/>
</dbReference>
<feature type="coiled-coil region" evidence="1">
    <location>
        <begin position="456"/>
        <end position="587"/>
    </location>
</feature>
<dbReference type="InterPro" id="IPR040210">
    <property type="entry name" value="Cep85/Cep85L"/>
</dbReference>
<evidence type="ECO:0000259" key="2">
    <source>
        <dbReference type="Pfam" id="PF24555"/>
    </source>
</evidence>
<evidence type="ECO:0000256" key="1">
    <source>
        <dbReference type="SAM" id="Coils"/>
    </source>
</evidence>
<dbReference type="Proteomes" id="UP001295444">
    <property type="component" value="Chromosome 01"/>
</dbReference>
<dbReference type="Pfam" id="PF24555">
    <property type="entry name" value="CC4_CEP85"/>
    <property type="match status" value="1"/>
</dbReference>
<evidence type="ECO:0000313" key="3">
    <source>
        <dbReference type="EMBL" id="CAH2221623.1"/>
    </source>
</evidence>
<dbReference type="GO" id="GO:0005813">
    <property type="term" value="C:centrosome"/>
    <property type="evidence" value="ECO:0007669"/>
    <property type="project" value="TreeGrafter"/>
</dbReference>
<dbReference type="AlphaFoldDB" id="A0AAD1VN92"/>
<dbReference type="InterPro" id="IPR058190">
    <property type="entry name" value="CC4_CEP85"/>
</dbReference>
<reference evidence="3" key="1">
    <citation type="submission" date="2022-03" db="EMBL/GenBank/DDBJ databases">
        <authorList>
            <person name="Alioto T."/>
            <person name="Alioto T."/>
            <person name="Gomez Garrido J."/>
        </authorList>
    </citation>
    <scope>NUCLEOTIDE SEQUENCE</scope>
</reference>
<name>A0AAD1VN92_PELCU</name>
<keyword evidence="1" id="KW-0175">Coiled coil</keyword>
<dbReference type="PANTHER" id="PTHR31075:SF3">
    <property type="entry name" value="CENTROSOMAL PROTEIN OF 85 KDA"/>
    <property type="match status" value="1"/>
</dbReference>
<sequence>MATLERFKDMAYPRADTAPLQTGSLSHTDWQTPFVSGKSVSRISESKREDCVRSESTCPENLKDFCSANGSSSFEPIRSQITIPTAHVMPSTLGKHSTNACELGGAQTLTDSNPHSFPFQPSSNLLAADELRKFEVPNIEPTLNQSSLMQTLYTDQKPNALTEGNHIDGGPYRILPQSKESANVGHIRSVGDTHLISRGWKPELFSLHSGAEFSALRQQHQMDNIRLEMEQLQLARGRPTPVYPDHNGLGRVLKTNENVLLEELLVERQRQHISQLEQKLRENEVQVRNTMLSPVNPYSEMYMIRLQELQREVTFLRAQFTEKNDSFSREKADLEKKLGACEIEANELKESRKKLSQNHIEELRKQEERVKARDRHINALKKKCQKESEQNKEKQERIETLERYLSDLPTVQDHRKQTQELNDLKEKSCLLQNQVHEVETKLGDVRAFCREKESQLVNEKSRGQELLNIIDRLKEELERSKEPGHHEEEKKQLTQEIENLHQEVQTLRNEKECLKKVMESQKKKMEQLCSRVKELEEQVSQEEGTGQVLKEETQKKENAFQQLKEAVKELAVQNQDLMERNVLLEEQLQQTRVGEQQSSLEVQALFSLYREMNVCLKDLKSICNLLCQRVQGVDPNLSMLLGIHSTPSSDDSGEILDSSSLDKHLVDVRQLKRDIDDLRITISDRYAQDMGDNCITQ</sequence>
<evidence type="ECO:0000313" key="4">
    <source>
        <dbReference type="Proteomes" id="UP001295444"/>
    </source>
</evidence>
<keyword evidence="4" id="KW-1185">Reference proteome</keyword>
<protein>
    <recommendedName>
        <fullName evidence="2">Centrosomal protein of 85 kDa-like CC4 coiled-coil domain-containing protein</fullName>
    </recommendedName>
</protein>
<feature type="domain" description="Centrosomal protein of 85 kDa-like CC4 coiled-coil" evidence="2">
    <location>
        <begin position="502"/>
        <end position="585"/>
    </location>
</feature>
<proteinExistence type="predicted"/>